<evidence type="ECO:0000256" key="6">
    <source>
        <dbReference type="ARBA" id="ARBA00023136"/>
    </source>
</evidence>
<feature type="domain" description="Fibronectin type-III" evidence="9">
    <location>
        <begin position="100"/>
        <end position="195"/>
    </location>
</feature>
<evidence type="ECO:0008006" key="12">
    <source>
        <dbReference type="Google" id="ProtNLM"/>
    </source>
</evidence>
<dbReference type="GO" id="GO:0030154">
    <property type="term" value="P:cell differentiation"/>
    <property type="evidence" value="ECO:0007669"/>
    <property type="project" value="UniProtKB-ARBA"/>
</dbReference>
<evidence type="ECO:0000256" key="5">
    <source>
        <dbReference type="ARBA" id="ARBA00022989"/>
    </source>
</evidence>
<evidence type="ECO:0000256" key="3">
    <source>
        <dbReference type="ARBA" id="ARBA00022729"/>
    </source>
</evidence>
<dbReference type="GO" id="GO:0098609">
    <property type="term" value="P:cell-cell adhesion"/>
    <property type="evidence" value="ECO:0007669"/>
    <property type="project" value="TreeGrafter"/>
</dbReference>
<dbReference type="InterPro" id="IPR013098">
    <property type="entry name" value="Ig_I-set"/>
</dbReference>
<evidence type="ECO:0000256" key="2">
    <source>
        <dbReference type="ARBA" id="ARBA00022692"/>
    </source>
</evidence>
<evidence type="ECO:0000256" key="1">
    <source>
        <dbReference type="ARBA" id="ARBA00004370"/>
    </source>
</evidence>
<accession>T1IPG7</accession>
<dbReference type="EnsemblMetazoa" id="SMAR002919-RA">
    <property type="protein sequence ID" value="SMAR002919-PA"/>
    <property type="gene ID" value="SMAR002919"/>
</dbReference>
<dbReference type="FunFam" id="2.60.40.10:FF:000093">
    <property type="entry name" value="Down syndrome cell adhesion molecule, isoform B"/>
    <property type="match status" value="1"/>
</dbReference>
<evidence type="ECO:0000313" key="10">
    <source>
        <dbReference type="EnsemblMetazoa" id="SMAR002919-PA"/>
    </source>
</evidence>
<feature type="domain" description="Fibronectin type-III" evidence="9">
    <location>
        <begin position="399"/>
        <end position="492"/>
    </location>
</feature>
<proteinExistence type="predicted"/>
<dbReference type="PANTHER" id="PTHR44170:SF6">
    <property type="entry name" value="CONTACTIN"/>
    <property type="match status" value="1"/>
</dbReference>
<feature type="domain" description="Ig-like" evidence="8">
    <location>
        <begin position="325"/>
        <end position="391"/>
    </location>
</feature>
<dbReference type="eggNOG" id="KOG3510">
    <property type="taxonomic scope" value="Eukaryota"/>
</dbReference>
<reference evidence="10" key="2">
    <citation type="submission" date="2015-02" db="UniProtKB">
        <authorList>
            <consortium name="EnsemblMetazoa"/>
        </authorList>
    </citation>
    <scope>IDENTIFICATION</scope>
</reference>
<dbReference type="InterPro" id="IPR003961">
    <property type="entry name" value="FN3_dom"/>
</dbReference>
<dbReference type="PANTHER" id="PTHR44170">
    <property type="entry name" value="PROTEIN SIDEKICK"/>
    <property type="match status" value="1"/>
</dbReference>
<keyword evidence="6" id="KW-0472">Membrane</keyword>
<evidence type="ECO:0000259" key="9">
    <source>
        <dbReference type="PROSITE" id="PS50853"/>
    </source>
</evidence>
<dbReference type="SMART" id="SM00408">
    <property type="entry name" value="IGc2"/>
    <property type="match status" value="1"/>
</dbReference>
<dbReference type="SUPFAM" id="SSF48726">
    <property type="entry name" value="Immunoglobulin"/>
    <property type="match status" value="1"/>
</dbReference>
<keyword evidence="7" id="KW-1015">Disulfide bond</keyword>
<keyword evidence="2" id="KW-0812">Transmembrane</keyword>
<name>T1IPG7_STRMM</name>
<keyword evidence="4" id="KW-0677">Repeat</keyword>
<sequence length="501" mass="55553">MPILYVSPGSNQLQPPQKNLWNGAIRGYNIGYKIHGSSDAFIHMSLEVPDDYTEELIYQLTELNMYTQYDIVVQAYNAKGLGPMSQAVLAMTSEDVPNSPPEDVRCSSLSSRSIYVLWESPNPETINGILRGYKIQYKPVDEWYDAMIQSKILETNKVTITDLNVNTNYSIQILAFTKMGDGVKSTPIYCKTHEGVPEPPEFIKVLPSSSDSVVVAWKPPHKSNGALVKYNIYYKPIKNGEEGNIDTQKTEELQQDASIRTSNANNQFVELKGLEKNKKYAFWVTATSAIGESEGSSVVAQTVADSIVAAKTASFDSIIKPPWQQDILLPCLAVGVPEPNRKWTIGDYPLKENARLKIKSDGSVIINKVSSGDSGNYTCAVYNEHGRDEVSYLVAVQVPPSAPIMDVISKSRTSIKLQWRNGLTGGESIRGYLLHYKKDNDIWNTVEIKAGQAMFTLENLICGATYQLYMEAFNSIGTGLPCDIITIVTDGAGRKIKKQKF</sequence>
<dbReference type="Gene3D" id="2.60.40.10">
    <property type="entry name" value="Immunoglobulins"/>
    <property type="match status" value="5"/>
</dbReference>
<keyword evidence="11" id="KW-1185">Reference proteome</keyword>
<feature type="domain" description="Fibronectin type-III" evidence="9">
    <location>
        <begin position="1"/>
        <end position="95"/>
    </location>
</feature>
<dbReference type="STRING" id="126957.T1IPG7"/>
<dbReference type="GO" id="GO:0009653">
    <property type="term" value="P:anatomical structure morphogenesis"/>
    <property type="evidence" value="ECO:0007669"/>
    <property type="project" value="UniProtKB-ARBA"/>
</dbReference>
<dbReference type="InterPro" id="IPR007110">
    <property type="entry name" value="Ig-like_dom"/>
</dbReference>
<dbReference type="HOGENOM" id="CLU_037165_0_0_1"/>
<dbReference type="SUPFAM" id="SSF49265">
    <property type="entry name" value="Fibronectin type III"/>
    <property type="match status" value="3"/>
</dbReference>
<evidence type="ECO:0000256" key="4">
    <source>
        <dbReference type="ARBA" id="ARBA00022737"/>
    </source>
</evidence>
<dbReference type="InterPro" id="IPR013783">
    <property type="entry name" value="Ig-like_fold"/>
</dbReference>
<dbReference type="InterPro" id="IPR003598">
    <property type="entry name" value="Ig_sub2"/>
</dbReference>
<dbReference type="InterPro" id="IPR036116">
    <property type="entry name" value="FN3_sf"/>
</dbReference>
<evidence type="ECO:0000256" key="7">
    <source>
        <dbReference type="ARBA" id="ARBA00023157"/>
    </source>
</evidence>
<dbReference type="InterPro" id="IPR036179">
    <property type="entry name" value="Ig-like_dom_sf"/>
</dbReference>
<dbReference type="SMART" id="SM00060">
    <property type="entry name" value="FN3"/>
    <property type="match status" value="4"/>
</dbReference>
<dbReference type="PROSITE" id="PS50853">
    <property type="entry name" value="FN3"/>
    <property type="match status" value="4"/>
</dbReference>
<evidence type="ECO:0000313" key="11">
    <source>
        <dbReference type="Proteomes" id="UP000014500"/>
    </source>
</evidence>
<keyword evidence="5" id="KW-1133">Transmembrane helix</keyword>
<dbReference type="Pfam" id="PF00041">
    <property type="entry name" value="fn3"/>
    <property type="match status" value="4"/>
</dbReference>
<dbReference type="Proteomes" id="UP000014500">
    <property type="component" value="Unassembled WGS sequence"/>
</dbReference>
<dbReference type="GO" id="GO:0016020">
    <property type="term" value="C:membrane"/>
    <property type="evidence" value="ECO:0007669"/>
    <property type="project" value="UniProtKB-SubCell"/>
</dbReference>
<dbReference type="PhylomeDB" id="T1IPG7"/>
<dbReference type="Pfam" id="PF07679">
    <property type="entry name" value="I-set"/>
    <property type="match status" value="1"/>
</dbReference>
<keyword evidence="3" id="KW-0732">Signal</keyword>
<comment type="subcellular location">
    <subcellularLocation>
        <location evidence="1">Membrane</location>
    </subcellularLocation>
</comment>
<evidence type="ECO:0000259" key="8">
    <source>
        <dbReference type="PROSITE" id="PS50835"/>
    </source>
</evidence>
<dbReference type="AlphaFoldDB" id="T1IPG7"/>
<dbReference type="CDD" id="cd00063">
    <property type="entry name" value="FN3"/>
    <property type="match status" value="4"/>
</dbReference>
<dbReference type="EMBL" id="JH431261">
    <property type="status" value="NOT_ANNOTATED_CDS"/>
    <property type="molecule type" value="Genomic_DNA"/>
</dbReference>
<organism evidence="10 11">
    <name type="scientific">Strigamia maritima</name>
    <name type="common">European centipede</name>
    <name type="synonym">Geophilus maritimus</name>
    <dbReference type="NCBI Taxonomy" id="126957"/>
    <lineage>
        <taxon>Eukaryota</taxon>
        <taxon>Metazoa</taxon>
        <taxon>Ecdysozoa</taxon>
        <taxon>Arthropoda</taxon>
        <taxon>Myriapoda</taxon>
        <taxon>Chilopoda</taxon>
        <taxon>Pleurostigmophora</taxon>
        <taxon>Geophilomorpha</taxon>
        <taxon>Linotaeniidae</taxon>
        <taxon>Strigamia</taxon>
    </lineage>
</organism>
<dbReference type="OMA" id="CKTHEGV"/>
<feature type="domain" description="Fibronectin type-III" evidence="9">
    <location>
        <begin position="199"/>
        <end position="306"/>
    </location>
</feature>
<dbReference type="PROSITE" id="PS50835">
    <property type="entry name" value="IG_LIKE"/>
    <property type="match status" value="1"/>
</dbReference>
<protein>
    <recommendedName>
        <fullName evidence="12">Down syndrome cell adhesion molecule</fullName>
    </recommendedName>
</protein>
<reference evidence="11" key="1">
    <citation type="submission" date="2011-05" db="EMBL/GenBank/DDBJ databases">
        <authorList>
            <person name="Richards S.R."/>
            <person name="Qu J."/>
            <person name="Jiang H."/>
            <person name="Jhangiani S.N."/>
            <person name="Agravi P."/>
            <person name="Goodspeed R."/>
            <person name="Gross S."/>
            <person name="Mandapat C."/>
            <person name="Jackson L."/>
            <person name="Mathew T."/>
            <person name="Pu L."/>
            <person name="Thornton R."/>
            <person name="Saada N."/>
            <person name="Wilczek-Boney K.B."/>
            <person name="Lee S."/>
            <person name="Kovar C."/>
            <person name="Wu Y."/>
            <person name="Scherer S.E."/>
            <person name="Worley K.C."/>
            <person name="Muzny D.M."/>
            <person name="Gibbs R."/>
        </authorList>
    </citation>
    <scope>NUCLEOTIDE SEQUENCE</scope>
    <source>
        <strain evidence="11">Brora</strain>
    </source>
</reference>